<dbReference type="Proteomes" id="UP000256601">
    <property type="component" value="Unassembled WGS sequence"/>
</dbReference>
<dbReference type="Proteomes" id="UP000182444">
    <property type="component" value="Chromosome 1E"/>
</dbReference>
<dbReference type="KEGG" id="yli:2912335"/>
<evidence type="ECO:0000256" key="5">
    <source>
        <dbReference type="ARBA" id="ARBA00022946"/>
    </source>
</evidence>
<keyword evidence="7" id="KW-0496">Mitochondrion</keyword>
<feature type="compositionally biased region" description="Low complexity" evidence="10">
    <location>
        <begin position="24"/>
        <end position="79"/>
    </location>
</feature>
<reference evidence="12 14" key="2">
    <citation type="submission" date="2018-07" db="EMBL/GenBank/DDBJ databases">
        <title>Draft Genome Assemblies for Five Robust Yarrowia lipolytica Strains Exhibiting High Lipid Production and Pentose Sugar Utilization and Sugar Alcohol Secretion from Undetoxified Lignocellulosic Biomass Hydrolysates.</title>
        <authorList>
            <consortium name="DOE Joint Genome Institute"/>
            <person name="Walker C."/>
            <person name="Ryu S."/>
            <person name="Na H."/>
            <person name="Zane M."/>
            <person name="LaButti K."/>
            <person name="Lipzen A."/>
            <person name="Haridas S."/>
            <person name="Barry K."/>
            <person name="Grigoriev I.V."/>
            <person name="Quarterman J."/>
            <person name="Slininger P."/>
            <person name="Dien B."/>
            <person name="Trinh C.T."/>
        </authorList>
    </citation>
    <scope>NUCLEOTIDE SEQUENCE [LARGE SCALE GENOMIC DNA]</scope>
    <source>
        <strain evidence="12 14">YB392</strain>
    </source>
</reference>
<keyword evidence="9" id="KW-1135">Mitochondrion nucleoid</keyword>
<evidence type="ECO:0000256" key="9">
    <source>
        <dbReference type="ARBA" id="ARBA00023271"/>
    </source>
</evidence>
<dbReference type="GO" id="GO:0000262">
    <property type="term" value="C:mitochondrial chromosome"/>
    <property type="evidence" value="ECO:0007669"/>
    <property type="project" value="InterPro"/>
</dbReference>
<dbReference type="OMA" id="KIWTRKD"/>
<dbReference type="VEuPathDB" id="FungiDB:YALI1_E07040g"/>
<keyword evidence="6" id="KW-0238">DNA-binding</keyword>
<name>A0A1D8NHA9_YARLL</name>
<evidence type="ECO:0000256" key="6">
    <source>
        <dbReference type="ARBA" id="ARBA00023125"/>
    </source>
</evidence>
<evidence type="ECO:0000313" key="14">
    <source>
        <dbReference type="Proteomes" id="UP000256601"/>
    </source>
</evidence>
<dbReference type="eggNOG" id="ENOG502RXU4">
    <property type="taxonomic scope" value="Eukaryota"/>
</dbReference>
<evidence type="ECO:0000256" key="10">
    <source>
        <dbReference type="SAM" id="MobiDB-lite"/>
    </source>
</evidence>
<evidence type="ECO:0000256" key="1">
    <source>
        <dbReference type="ARBA" id="ARBA00004436"/>
    </source>
</evidence>
<keyword evidence="4" id="KW-0227">DNA damage</keyword>
<evidence type="ECO:0000256" key="7">
    <source>
        <dbReference type="ARBA" id="ARBA00023128"/>
    </source>
</evidence>
<dbReference type="VEuPathDB" id="FungiDB:YALI0_E05863g"/>
<keyword evidence="5" id="KW-0809">Transit peptide</keyword>
<dbReference type="GeneID" id="2912335"/>
<keyword evidence="8" id="KW-0234">DNA repair</keyword>
<evidence type="ECO:0000256" key="3">
    <source>
        <dbReference type="ARBA" id="ARBA00013628"/>
    </source>
</evidence>
<dbReference type="GO" id="GO:0036297">
    <property type="term" value="P:interstrand cross-link repair"/>
    <property type="evidence" value="ECO:0007669"/>
    <property type="project" value="EnsemblFungi"/>
</dbReference>
<organism evidence="11 13">
    <name type="scientific">Yarrowia lipolytica</name>
    <name type="common">Candida lipolytica</name>
    <dbReference type="NCBI Taxonomy" id="4952"/>
    <lineage>
        <taxon>Eukaryota</taxon>
        <taxon>Fungi</taxon>
        <taxon>Dikarya</taxon>
        <taxon>Ascomycota</taxon>
        <taxon>Saccharomycotina</taxon>
        <taxon>Dipodascomycetes</taxon>
        <taxon>Dipodascales</taxon>
        <taxon>Dipodascales incertae sedis</taxon>
        <taxon>Yarrowia</taxon>
    </lineage>
</organism>
<comment type="subcellular location">
    <subcellularLocation>
        <location evidence="1">Mitochondrion matrix</location>
        <location evidence="1">Mitochondrion nucleoid</location>
    </subcellularLocation>
</comment>
<dbReference type="PANTHER" id="PTHR31404:SF0">
    <property type="entry name" value="MITOCHONDRIAL GENOME MAINTENANCE PROTEIN MGM101"/>
    <property type="match status" value="1"/>
</dbReference>
<evidence type="ECO:0000256" key="8">
    <source>
        <dbReference type="ARBA" id="ARBA00023204"/>
    </source>
</evidence>
<comment type="similarity">
    <text evidence="2">Belongs to the MGM101 family.</text>
</comment>
<feature type="region of interest" description="Disordered" evidence="10">
    <location>
        <begin position="24"/>
        <end position="91"/>
    </location>
</feature>
<evidence type="ECO:0000256" key="2">
    <source>
        <dbReference type="ARBA" id="ARBA00007053"/>
    </source>
</evidence>
<gene>
    <name evidence="12" type="ORF">B0I71DRAFT_137361</name>
    <name evidence="11" type="ORF">YALI1_E07040g</name>
</gene>
<dbReference type="PANTHER" id="PTHR31404">
    <property type="entry name" value="MITOCHONDRIAL GENOME MAINTENANCE PROTEIN MGM101"/>
    <property type="match status" value="1"/>
</dbReference>
<dbReference type="AlphaFoldDB" id="A0A1D8NHA9"/>
<evidence type="ECO:0000313" key="11">
    <source>
        <dbReference type="EMBL" id="AOW05014.1"/>
    </source>
</evidence>
<dbReference type="GO" id="GO:0003697">
    <property type="term" value="F:single-stranded DNA binding"/>
    <property type="evidence" value="ECO:0007669"/>
    <property type="project" value="EnsemblFungi"/>
</dbReference>
<protein>
    <recommendedName>
        <fullName evidence="3">Mitochondrial genome maintenance protein MGM101</fullName>
    </recommendedName>
</protein>
<proteinExistence type="inferred from homology"/>
<sequence length="289" mass="31361">MRPTVALVVARGVRAMGYRTAAAATKPAAASATSAPATPAKKPAASSYWRKAASAASTASVSNATKKTPVAASSPAAEPIEADDMPQVDTSTVDQAPTFQYPEGAQSNVFQHMNQREIDWEQSFQGLGSQAFSKEAAQVLQAPLTVEDIEITPDGLLYLPEIKYRRVLNAAFGPGGWGLAPRSDTVVTDKIVTREYGLICEGRLVSVARGEQTYFNEDGVPTASEGCKSNAMMRCCKDLGVASELWEPKFIRKFKAQHCEEVWGTHVVNKRKKKLWKLKGETLAYPYQE</sequence>
<reference evidence="11 13" key="1">
    <citation type="journal article" date="2016" name="PLoS ONE">
        <title>Sequence Assembly of Yarrowia lipolytica Strain W29/CLIB89 Shows Transposable Element Diversity.</title>
        <authorList>
            <person name="Magnan C."/>
            <person name="Yu J."/>
            <person name="Chang I."/>
            <person name="Jahn E."/>
            <person name="Kanomata Y."/>
            <person name="Wu J."/>
            <person name="Zeller M."/>
            <person name="Oakes M."/>
            <person name="Baldi P."/>
            <person name="Sandmeyer S."/>
        </authorList>
    </citation>
    <scope>NUCLEOTIDE SEQUENCE [LARGE SCALE GENOMIC DNA]</scope>
    <source>
        <strain evidence="11">CLIB89</strain>
        <strain evidence="13">CLIB89(W29)</strain>
    </source>
</reference>
<dbReference type="GO" id="GO:0000725">
    <property type="term" value="P:recombinational repair"/>
    <property type="evidence" value="ECO:0007669"/>
    <property type="project" value="EnsemblFungi"/>
</dbReference>
<dbReference type="Pfam" id="PF06420">
    <property type="entry name" value="Mgm101p"/>
    <property type="match status" value="1"/>
</dbReference>
<dbReference type="EMBL" id="KZ859212">
    <property type="protein sequence ID" value="RDW22567.1"/>
    <property type="molecule type" value="Genomic_DNA"/>
</dbReference>
<accession>A0A1D8NHA9</accession>
<dbReference type="InterPro" id="IPR009446">
    <property type="entry name" value="Mgm101"/>
</dbReference>
<evidence type="ECO:0000256" key="4">
    <source>
        <dbReference type="ARBA" id="ARBA00022763"/>
    </source>
</evidence>
<dbReference type="EMBL" id="CP017557">
    <property type="protein sequence ID" value="AOW05014.1"/>
    <property type="molecule type" value="Genomic_DNA"/>
</dbReference>
<evidence type="ECO:0000313" key="13">
    <source>
        <dbReference type="Proteomes" id="UP000182444"/>
    </source>
</evidence>
<evidence type="ECO:0000313" key="12">
    <source>
        <dbReference type="EMBL" id="RDW22567.1"/>
    </source>
</evidence>